<name>A0A165Q629_9APHY</name>
<protein>
    <submittedName>
        <fullName evidence="1">Uncharacterized protein</fullName>
    </submittedName>
</protein>
<keyword evidence="2" id="KW-1185">Reference proteome</keyword>
<gene>
    <name evidence="1" type="ORF">DAEQUDRAFT_302111</name>
</gene>
<reference evidence="1 2" key="1">
    <citation type="journal article" date="2016" name="Mol. Biol. Evol.">
        <title>Comparative Genomics of Early-Diverging Mushroom-Forming Fungi Provides Insights into the Origins of Lignocellulose Decay Capabilities.</title>
        <authorList>
            <person name="Nagy L.G."/>
            <person name="Riley R."/>
            <person name="Tritt A."/>
            <person name="Adam C."/>
            <person name="Daum C."/>
            <person name="Floudas D."/>
            <person name="Sun H."/>
            <person name="Yadav J.S."/>
            <person name="Pangilinan J."/>
            <person name="Larsson K.H."/>
            <person name="Matsuura K."/>
            <person name="Barry K."/>
            <person name="Labutti K."/>
            <person name="Kuo R."/>
            <person name="Ohm R.A."/>
            <person name="Bhattacharya S.S."/>
            <person name="Shirouzu T."/>
            <person name="Yoshinaga Y."/>
            <person name="Martin F.M."/>
            <person name="Grigoriev I.V."/>
            <person name="Hibbett D.S."/>
        </authorList>
    </citation>
    <scope>NUCLEOTIDE SEQUENCE [LARGE SCALE GENOMIC DNA]</scope>
    <source>
        <strain evidence="1 2">L-15889</strain>
    </source>
</reference>
<evidence type="ECO:0000313" key="2">
    <source>
        <dbReference type="Proteomes" id="UP000076727"/>
    </source>
</evidence>
<dbReference type="Proteomes" id="UP000076727">
    <property type="component" value="Unassembled WGS sequence"/>
</dbReference>
<organism evidence="1 2">
    <name type="scientific">Daedalea quercina L-15889</name>
    <dbReference type="NCBI Taxonomy" id="1314783"/>
    <lineage>
        <taxon>Eukaryota</taxon>
        <taxon>Fungi</taxon>
        <taxon>Dikarya</taxon>
        <taxon>Basidiomycota</taxon>
        <taxon>Agaricomycotina</taxon>
        <taxon>Agaricomycetes</taxon>
        <taxon>Polyporales</taxon>
        <taxon>Fomitopsis</taxon>
    </lineage>
</organism>
<accession>A0A165Q629</accession>
<evidence type="ECO:0000313" key="1">
    <source>
        <dbReference type="EMBL" id="KZT69056.1"/>
    </source>
</evidence>
<proteinExistence type="predicted"/>
<dbReference type="EMBL" id="KV429061">
    <property type="protein sequence ID" value="KZT69056.1"/>
    <property type="molecule type" value="Genomic_DNA"/>
</dbReference>
<sequence length="160" mass="18409">MYLFRLAQSRILLTADILCNREFSATRKIDTSARRSPFQRKTRMYYTMVRVKVRVLGLERLGSCPLYYSSINLASPCSSQKFSTTYLTLIDSGAWLNSRLALQSKLLARLPIAPPPALQAKTTRQNTTSRRSAARDEVYVIPHRRYYVQTDPSISRSRRV</sequence>
<dbReference type="AlphaFoldDB" id="A0A165Q629"/>